<keyword evidence="5" id="KW-0547">Nucleotide-binding</keyword>
<evidence type="ECO:0000256" key="9">
    <source>
        <dbReference type="SAM" id="Phobius"/>
    </source>
</evidence>
<keyword evidence="4" id="KW-0808">Transferase</keyword>
<accession>A0ABQ4BGY4</accession>
<dbReference type="EC" id="2.7.13.3" evidence="2"/>
<keyword evidence="8" id="KW-0902">Two-component regulatory system</keyword>
<evidence type="ECO:0000256" key="7">
    <source>
        <dbReference type="ARBA" id="ARBA00022840"/>
    </source>
</evidence>
<evidence type="ECO:0000256" key="2">
    <source>
        <dbReference type="ARBA" id="ARBA00012438"/>
    </source>
</evidence>
<dbReference type="InterPro" id="IPR050482">
    <property type="entry name" value="Sensor_HK_TwoCompSys"/>
</dbReference>
<organism evidence="13 14">
    <name type="scientific">Actinoplanes palleronii</name>
    <dbReference type="NCBI Taxonomy" id="113570"/>
    <lineage>
        <taxon>Bacteria</taxon>
        <taxon>Bacillati</taxon>
        <taxon>Actinomycetota</taxon>
        <taxon>Actinomycetes</taxon>
        <taxon>Micromonosporales</taxon>
        <taxon>Micromonosporaceae</taxon>
        <taxon>Actinoplanes</taxon>
    </lineage>
</organism>
<evidence type="ECO:0000256" key="3">
    <source>
        <dbReference type="ARBA" id="ARBA00022553"/>
    </source>
</evidence>
<name>A0ABQ4BGY4_9ACTN</name>
<feature type="transmembrane region" description="Helical" evidence="9">
    <location>
        <begin position="67"/>
        <end position="86"/>
    </location>
</feature>
<dbReference type="InterPro" id="IPR055558">
    <property type="entry name" value="DUF7134"/>
</dbReference>
<sequence>MIRSAGRATSVADMWSPSRRALLVDLVVSGAVTGLAVWWWHQFPLGGFVYGVLAGVALMWRRRRPVLVLALVAALTAAAAPVTVHGSQLHEGMLLITIAVATHAAVAHTERLRTGVLTGLAAVLLGTALMVGRTWLEFGDATLNPQDVAGMFGVVFSYGAVVWAAGLGIRALRQQRLFGEQGRASAEREGRHLARIAVVEERARIARELHDIVAHSLSVMVLQANGAAYVFDRDPERAREALRAIGSTGSEALEEIKQLVRILRSDSEDLTDRSPVGLGQLDAVVERARGAGLPVELEVEGAPPEMPGGVVLAVYRIVQESLTNTIKHAGAGARAVVHVHYRPESVEVTVTDSGDRPGAVTPGGHGVIGMRERVNLYSGTFAAGPHAGGGWQVRALIPLADVAVAR</sequence>
<evidence type="ECO:0000259" key="12">
    <source>
        <dbReference type="Pfam" id="PF23539"/>
    </source>
</evidence>
<evidence type="ECO:0000256" key="8">
    <source>
        <dbReference type="ARBA" id="ARBA00023012"/>
    </source>
</evidence>
<feature type="domain" description="Histidine kinase/HSP90-like ATPase" evidence="10">
    <location>
        <begin position="312"/>
        <end position="399"/>
    </location>
</feature>
<keyword evidence="14" id="KW-1185">Reference proteome</keyword>
<evidence type="ECO:0000256" key="4">
    <source>
        <dbReference type="ARBA" id="ARBA00022679"/>
    </source>
</evidence>
<dbReference type="Pfam" id="PF23539">
    <property type="entry name" value="DUF7134"/>
    <property type="match status" value="1"/>
</dbReference>
<evidence type="ECO:0000259" key="10">
    <source>
        <dbReference type="Pfam" id="PF02518"/>
    </source>
</evidence>
<keyword evidence="9" id="KW-1133">Transmembrane helix</keyword>
<keyword evidence="6" id="KW-0418">Kinase</keyword>
<feature type="domain" description="Signal transduction histidine kinase subgroup 3 dimerisation and phosphoacceptor" evidence="11">
    <location>
        <begin position="201"/>
        <end position="266"/>
    </location>
</feature>
<keyword evidence="3" id="KW-0597">Phosphoprotein</keyword>
<evidence type="ECO:0000256" key="5">
    <source>
        <dbReference type="ARBA" id="ARBA00022741"/>
    </source>
</evidence>
<feature type="transmembrane region" description="Helical" evidence="9">
    <location>
        <begin position="116"/>
        <end position="136"/>
    </location>
</feature>
<evidence type="ECO:0000259" key="11">
    <source>
        <dbReference type="Pfam" id="PF07730"/>
    </source>
</evidence>
<gene>
    <name evidence="13" type="ORF">Apa02nite_060220</name>
</gene>
<evidence type="ECO:0000256" key="6">
    <source>
        <dbReference type="ARBA" id="ARBA00022777"/>
    </source>
</evidence>
<feature type="transmembrane region" description="Helical" evidence="9">
    <location>
        <begin position="21"/>
        <end position="39"/>
    </location>
</feature>
<dbReference type="CDD" id="cd16917">
    <property type="entry name" value="HATPase_UhpB-NarQ-NarX-like"/>
    <property type="match status" value="1"/>
</dbReference>
<protein>
    <recommendedName>
        <fullName evidence="2">histidine kinase</fullName>
        <ecNumber evidence="2">2.7.13.3</ecNumber>
    </recommendedName>
</protein>
<dbReference type="Pfam" id="PF07730">
    <property type="entry name" value="HisKA_3"/>
    <property type="match status" value="1"/>
</dbReference>
<dbReference type="InterPro" id="IPR011712">
    <property type="entry name" value="Sig_transdc_His_kin_sub3_dim/P"/>
</dbReference>
<proteinExistence type="predicted"/>
<dbReference type="Gene3D" id="1.20.5.1930">
    <property type="match status" value="1"/>
</dbReference>
<dbReference type="PANTHER" id="PTHR24421">
    <property type="entry name" value="NITRATE/NITRITE SENSOR PROTEIN NARX-RELATED"/>
    <property type="match status" value="1"/>
</dbReference>
<feature type="transmembrane region" description="Helical" evidence="9">
    <location>
        <begin position="148"/>
        <end position="169"/>
    </location>
</feature>
<dbReference type="Pfam" id="PF02518">
    <property type="entry name" value="HATPase_c"/>
    <property type="match status" value="1"/>
</dbReference>
<keyword evidence="7" id="KW-0067">ATP-binding</keyword>
<dbReference type="Gene3D" id="3.30.565.10">
    <property type="entry name" value="Histidine kinase-like ATPase, C-terminal domain"/>
    <property type="match status" value="1"/>
</dbReference>
<dbReference type="Proteomes" id="UP000624709">
    <property type="component" value="Unassembled WGS sequence"/>
</dbReference>
<evidence type="ECO:0000313" key="13">
    <source>
        <dbReference type="EMBL" id="GIE69914.1"/>
    </source>
</evidence>
<feature type="transmembrane region" description="Helical" evidence="9">
    <location>
        <begin position="92"/>
        <end position="109"/>
    </location>
</feature>
<keyword evidence="9" id="KW-0472">Membrane</keyword>
<feature type="transmembrane region" description="Helical" evidence="9">
    <location>
        <begin position="45"/>
        <end position="60"/>
    </location>
</feature>
<evidence type="ECO:0000313" key="14">
    <source>
        <dbReference type="Proteomes" id="UP000624709"/>
    </source>
</evidence>
<comment type="caution">
    <text evidence="13">The sequence shown here is derived from an EMBL/GenBank/DDBJ whole genome shotgun (WGS) entry which is preliminary data.</text>
</comment>
<reference evidence="13 14" key="1">
    <citation type="submission" date="2021-01" db="EMBL/GenBank/DDBJ databases">
        <title>Whole genome shotgun sequence of Actinoplanes palleronii NBRC 14916.</title>
        <authorList>
            <person name="Komaki H."/>
            <person name="Tamura T."/>
        </authorList>
    </citation>
    <scope>NUCLEOTIDE SEQUENCE [LARGE SCALE GENOMIC DNA]</scope>
    <source>
        <strain evidence="13 14">NBRC 14916</strain>
    </source>
</reference>
<keyword evidence="9" id="KW-0812">Transmembrane</keyword>
<dbReference type="SUPFAM" id="SSF55874">
    <property type="entry name" value="ATPase domain of HSP90 chaperone/DNA topoisomerase II/histidine kinase"/>
    <property type="match status" value="1"/>
</dbReference>
<dbReference type="EMBL" id="BOMS01000093">
    <property type="protein sequence ID" value="GIE69914.1"/>
    <property type="molecule type" value="Genomic_DNA"/>
</dbReference>
<dbReference type="InterPro" id="IPR036890">
    <property type="entry name" value="HATPase_C_sf"/>
</dbReference>
<dbReference type="PANTHER" id="PTHR24421:SF10">
    <property type="entry name" value="NITRATE_NITRITE SENSOR PROTEIN NARQ"/>
    <property type="match status" value="1"/>
</dbReference>
<feature type="domain" description="DUF7134" evidence="12">
    <location>
        <begin position="19"/>
        <end position="171"/>
    </location>
</feature>
<dbReference type="InterPro" id="IPR003594">
    <property type="entry name" value="HATPase_dom"/>
</dbReference>
<comment type="catalytic activity">
    <reaction evidence="1">
        <text>ATP + protein L-histidine = ADP + protein N-phospho-L-histidine.</text>
        <dbReference type="EC" id="2.7.13.3"/>
    </reaction>
</comment>
<evidence type="ECO:0000256" key="1">
    <source>
        <dbReference type="ARBA" id="ARBA00000085"/>
    </source>
</evidence>